<keyword evidence="3" id="KW-1003">Cell membrane</keyword>
<dbReference type="PANTHER" id="PTHR30193:SF37">
    <property type="entry name" value="INNER MEMBRANE ABC TRANSPORTER PERMEASE PROTEIN YCJO"/>
    <property type="match status" value="1"/>
</dbReference>
<dbReference type="RefSeq" id="WP_326070822.1">
    <property type="nucleotide sequence ID" value="NZ_JARLKY010000010.1"/>
</dbReference>
<comment type="caution">
    <text evidence="9">The sequence shown here is derived from an EMBL/GenBank/DDBJ whole genome shotgun (WGS) entry which is preliminary data.</text>
</comment>
<keyword evidence="5 7" id="KW-1133">Transmembrane helix</keyword>
<evidence type="ECO:0000256" key="7">
    <source>
        <dbReference type="RuleBase" id="RU363032"/>
    </source>
</evidence>
<dbReference type="InterPro" id="IPR000515">
    <property type="entry name" value="MetI-like"/>
</dbReference>
<evidence type="ECO:0000259" key="8">
    <source>
        <dbReference type="PROSITE" id="PS50928"/>
    </source>
</evidence>
<keyword evidence="6 7" id="KW-0472">Membrane</keyword>
<evidence type="ECO:0000256" key="6">
    <source>
        <dbReference type="ARBA" id="ARBA00023136"/>
    </source>
</evidence>
<dbReference type="PROSITE" id="PS50928">
    <property type="entry name" value="ABC_TM1"/>
    <property type="match status" value="1"/>
</dbReference>
<dbReference type="SUPFAM" id="SSF161098">
    <property type="entry name" value="MetI-like"/>
    <property type="match status" value="1"/>
</dbReference>
<organism evidence="9 10">
    <name type="scientific">Paenibacillus alba</name>
    <dbReference type="NCBI Taxonomy" id="1197127"/>
    <lineage>
        <taxon>Bacteria</taxon>
        <taxon>Bacillati</taxon>
        <taxon>Bacillota</taxon>
        <taxon>Bacilli</taxon>
        <taxon>Bacillales</taxon>
        <taxon>Paenibacillaceae</taxon>
        <taxon>Paenibacillus</taxon>
    </lineage>
</organism>
<accession>A0ABU6FYJ1</accession>
<dbReference type="CDD" id="cd06261">
    <property type="entry name" value="TM_PBP2"/>
    <property type="match status" value="1"/>
</dbReference>
<dbReference type="InterPro" id="IPR051393">
    <property type="entry name" value="ABC_transporter_permease"/>
</dbReference>
<keyword evidence="4 7" id="KW-0812">Transmembrane</keyword>
<reference evidence="9 10" key="1">
    <citation type="submission" date="2023-03" db="EMBL/GenBank/DDBJ databases">
        <title>Bacillus Genome Sequencing.</title>
        <authorList>
            <person name="Dunlap C."/>
        </authorList>
    </citation>
    <scope>NUCLEOTIDE SEQUENCE [LARGE SCALE GENOMIC DNA]</scope>
    <source>
        <strain evidence="9 10">BD-533</strain>
    </source>
</reference>
<comment type="subcellular location">
    <subcellularLocation>
        <location evidence="1 7">Cell membrane</location>
        <topology evidence="1 7">Multi-pass membrane protein</topology>
    </subcellularLocation>
</comment>
<evidence type="ECO:0000256" key="3">
    <source>
        <dbReference type="ARBA" id="ARBA00022475"/>
    </source>
</evidence>
<gene>
    <name evidence="9" type="ORF">P4I72_04745</name>
</gene>
<proteinExistence type="inferred from homology"/>
<evidence type="ECO:0000256" key="4">
    <source>
        <dbReference type="ARBA" id="ARBA00022692"/>
    </source>
</evidence>
<evidence type="ECO:0000313" key="9">
    <source>
        <dbReference type="EMBL" id="MEC0226420.1"/>
    </source>
</evidence>
<feature type="transmembrane region" description="Helical" evidence="7">
    <location>
        <begin position="157"/>
        <end position="180"/>
    </location>
</feature>
<feature type="transmembrane region" description="Helical" evidence="7">
    <location>
        <begin position="12"/>
        <end position="38"/>
    </location>
</feature>
<evidence type="ECO:0000313" key="10">
    <source>
        <dbReference type="Proteomes" id="UP001338137"/>
    </source>
</evidence>
<protein>
    <submittedName>
        <fullName evidence="9">Sugar ABC transporter permease</fullName>
    </submittedName>
</protein>
<sequence length="295" mass="33483">MKEKTKESLAGYLFILPNLLGFMMFILFPMVFSFILVFTEWDYMKGLKGLDFIGLANITRLFGDHYVWKALQHNVVFSLVSVPVAMLIGLLFASMLNQFVYMKTAIRTMVFLPYMSSLVAMAVVWRVMYNPSEGPINGFLHQIGIANPPGWLSSPDWSLFAVIIMTIWTYVGYAMIIYMAGLQGISKDIYEAADIDGAGKGRKFLSMTVPLLRPTTFVIAITLVISSFQVFASVQIMSNGGPLKSSSVLALYIYQQAFELHDMSYAATVSWLLFAFIFLITMIQWRTQKKWQDQY</sequence>
<dbReference type="InterPro" id="IPR035906">
    <property type="entry name" value="MetI-like_sf"/>
</dbReference>
<dbReference type="Pfam" id="PF00528">
    <property type="entry name" value="BPD_transp_1"/>
    <property type="match status" value="1"/>
</dbReference>
<feature type="transmembrane region" description="Helical" evidence="7">
    <location>
        <begin position="265"/>
        <end position="285"/>
    </location>
</feature>
<feature type="domain" description="ABC transmembrane type-1" evidence="8">
    <location>
        <begin position="71"/>
        <end position="284"/>
    </location>
</feature>
<dbReference type="Gene3D" id="1.10.3720.10">
    <property type="entry name" value="MetI-like"/>
    <property type="match status" value="1"/>
</dbReference>
<name>A0ABU6FYJ1_9BACL</name>
<evidence type="ECO:0000256" key="5">
    <source>
        <dbReference type="ARBA" id="ARBA00022989"/>
    </source>
</evidence>
<feature type="transmembrane region" description="Helical" evidence="7">
    <location>
        <begin position="211"/>
        <end position="232"/>
    </location>
</feature>
<dbReference type="EMBL" id="JARLKY010000010">
    <property type="protein sequence ID" value="MEC0226420.1"/>
    <property type="molecule type" value="Genomic_DNA"/>
</dbReference>
<keyword evidence="10" id="KW-1185">Reference proteome</keyword>
<feature type="transmembrane region" description="Helical" evidence="7">
    <location>
        <begin position="75"/>
        <end position="96"/>
    </location>
</feature>
<dbReference type="PANTHER" id="PTHR30193">
    <property type="entry name" value="ABC TRANSPORTER PERMEASE PROTEIN"/>
    <property type="match status" value="1"/>
</dbReference>
<keyword evidence="2 7" id="KW-0813">Transport</keyword>
<evidence type="ECO:0000256" key="1">
    <source>
        <dbReference type="ARBA" id="ARBA00004651"/>
    </source>
</evidence>
<evidence type="ECO:0000256" key="2">
    <source>
        <dbReference type="ARBA" id="ARBA00022448"/>
    </source>
</evidence>
<feature type="transmembrane region" description="Helical" evidence="7">
    <location>
        <begin position="108"/>
        <end position="128"/>
    </location>
</feature>
<comment type="similarity">
    <text evidence="7">Belongs to the binding-protein-dependent transport system permease family.</text>
</comment>
<dbReference type="Proteomes" id="UP001338137">
    <property type="component" value="Unassembled WGS sequence"/>
</dbReference>